<evidence type="ECO:0000313" key="8">
    <source>
        <dbReference type="EnsemblMetazoa" id="tetur14g03120.1"/>
    </source>
</evidence>
<dbReference type="EnsemblMetazoa" id="tetur14g03120.1">
    <property type="protein sequence ID" value="tetur14g03120.1"/>
    <property type="gene ID" value="tetur14g03120"/>
</dbReference>
<feature type="disulfide bond" evidence="7">
    <location>
        <begin position="55"/>
        <end position="71"/>
    </location>
</feature>
<comment type="function">
    <text evidence="1">May increase the toxicity of alpha-latrotoxin and/or other venom components. Is non-toxic to mice and to the cockroach Periplaneta americana.</text>
</comment>
<dbReference type="Proteomes" id="UP000015104">
    <property type="component" value="Unassembled WGS sequence"/>
</dbReference>
<evidence type="ECO:0000256" key="6">
    <source>
        <dbReference type="ARBA" id="ARBA00023157"/>
    </source>
</evidence>
<dbReference type="PROSITE" id="PS01250">
    <property type="entry name" value="CHH_MIH_GIH"/>
    <property type="match status" value="1"/>
</dbReference>
<reference evidence="9" key="1">
    <citation type="submission" date="2011-08" db="EMBL/GenBank/DDBJ databases">
        <authorList>
            <person name="Rombauts S."/>
        </authorList>
    </citation>
    <scope>NUCLEOTIDE SEQUENCE</scope>
    <source>
        <strain evidence="9">London</strain>
    </source>
</reference>
<keyword evidence="6 7" id="KW-1015">Disulfide bond</keyword>
<reference evidence="8" key="2">
    <citation type="submission" date="2015-06" db="UniProtKB">
        <authorList>
            <consortium name="EnsemblMetazoa"/>
        </authorList>
    </citation>
    <scope>IDENTIFICATION</scope>
</reference>
<dbReference type="InterPro" id="IPR031098">
    <property type="entry name" value="Crust_neurohorm"/>
</dbReference>
<evidence type="ECO:0000256" key="7">
    <source>
        <dbReference type="PIRSR" id="PIRSR631098-51"/>
    </source>
</evidence>
<evidence type="ECO:0000256" key="2">
    <source>
        <dbReference type="ARBA" id="ARBA00004613"/>
    </source>
</evidence>
<evidence type="ECO:0000256" key="3">
    <source>
        <dbReference type="ARBA" id="ARBA00005447"/>
    </source>
</evidence>
<comment type="subcellular location">
    <subcellularLocation>
        <location evidence="2">Secreted</location>
    </subcellularLocation>
</comment>
<dbReference type="PANTHER" id="PTHR35981">
    <property type="entry name" value="ION TRANSPORT PEPTIDE, ISOFORM C"/>
    <property type="match status" value="1"/>
</dbReference>
<dbReference type="InterPro" id="IPR035957">
    <property type="entry name" value="Crust_neurohorm_sf"/>
</dbReference>
<comment type="similarity">
    <text evidence="3">Belongs to the arthropod CHH/MIH/GIH/VIH hormone family.</text>
</comment>
<dbReference type="SUPFAM" id="SSF81778">
    <property type="entry name" value="Crustacean CHH/MIH/GIH neurohormone"/>
    <property type="match status" value="1"/>
</dbReference>
<dbReference type="GO" id="GO:0007623">
    <property type="term" value="P:circadian rhythm"/>
    <property type="evidence" value="ECO:0007669"/>
    <property type="project" value="TreeGrafter"/>
</dbReference>
<dbReference type="InterPro" id="IPR018251">
    <property type="entry name" value="Crust_neurhormone_CS"/>
</dbReference>
<dbReference type="PANTHER" id="PTHR35981:SF2">
    <property type="entry name" value="ION TRANSPORT PEPTIDE, ISOFORM C"/>
    <property type="match status" value="1"/>
</dbReference>
<feature type="disulfide bond" evidence="7">
    <location>
        <begin position="39"/>
        <end position="75"/>
    </location>
</feature>
<dbReference type="Gene3D" id="1.10.2010.10">
    <property type="entry name" value="Crustacean CHH/MIH/GIH neurohormone"/>
    <property type="match status" value="1"/>
</dbReference>
<dbReference type="GO" id="GO:0005184">
    <property type="term" value="F:neuropeptide hormone activity"/>
    <property type="evidence" value="ECO:0007669"/>
    <property type="project" value="InterPro"/>
</dbReference>
<keyword evidence="5" id="KW-0372">Hormone</keyword>
<protein>
    <submittedName>
        <fullName evidence="8">Uncharacterized protein</fullName>
    </submittedName>
</protein>
<keyword evidence="9" id="KW-1185">Reference proteome</keyword>
<evidence type="ECO:0000313" key="9">
    <source>
        <dbReference type="Proteomes" id="UP000015104"/>
    </source>
</evidence>
<accession>T1KLP0</accession>
<dbReference type="Pfam" id="PF01147">
    <property type="entry name" value="Crust_neurohorm"/>
    <property type="match status" value="1"/>
</dbReference>
<keyword evidence="4" id="KW-0964">Secreted</keyword>
<evidence type="ECO:0000256" key="4">
    <source>
        <dbReference type="ARBA" id="ARBA00022525"/>
    </source>
</evidence>
<organism evidence="8 9">
    <name type="scientific">Tetranychus urticae</name>
    <name type="common">Two-spotted spider mite</name>
    <dbReference type="NCBI Taxonomy" id="32264"/>
    <lineage>
        <taxon>Eukaryota</taxon>
        <taxon>Metazoa</taxon>
        <taxon>Ecdysozoa</taxon>
        <taxon>Arthropoda</taxon>
        <taxon>Chelicerata</taxon>
        <taxon>Arachnida</taxon>
        <taxon>Acari</taxon>
        <taxon>Acariformes</taxon>
        <taxon>Trombidiformes</taxon>
        <taxon>Prostigmata</taxon>
        <taxon>Eleutherengona</taxon>
        <taxon>Raphignathae</taxon>
        <taxon>Tetranychoidea</taxon>
        <taxon>Tetranychidae</taxon>
        <taxon>Tetranychus</taxon>
    </lineage>
</organism>
<proteinExistence type="inferred from homology"/>
<name>T1KLP0_TETUR</name>
<feature type="disulfide bond" evidence="7">
    <location>
        <begin position="58"/>
        <end position="84"/>
    </location>
</feature>
<dbReference type="GO" id="GO:0005576">
    <property type="term" value="C:extracellular region"/>
    <property type="evidence" value="ECO:0007669"/>
    <property type="project" value="UniProtKB-SubCell"/>
</dbReference>
<dbReference type="HOGENOM" id="CLU_147120_1_0_1"/>
<dbReference type="EMBL" id="CAEY01000211">
    <property type="status" value="NOT_ANNOTATED_CDS"/>
    <property type="molecule type" value="Genomic_DNA"/>
</dbReference>
<sequence>MCTLKVRATIFILISMFVIQAFSSSMNIHLYKRSFKSACDVKYDSSLYARCDRVCEDCLEIYKDVDIHAGCKSNCFNNSFFVKCAETVLPESDANSLIQKAKDHSKVN</sequence>
<evidence type="ECO:0000256" key="5">
    <source>
        <dbReference type="ARBA" id="ARBA00022702"/>
    </source>
</evidence>
<evidence type="ECO:0000256" key="1">
    <source>
        <dbReference type="ARBA" id="ARBA00003845"/>
    </source>
</evidence>
<dbReference type="AlphaFoldDB" id="T1KLP0"/>
<dbReference type="InterPro" id="IPR001166">
    <property type="entry name" value="Hyperglycemic"/>
</dbReference>
<dbReference type="PRINTS" id="PR00550">
    <property type="entry name" value="HYPRGLYCEMIC"/>
</dbReference>